<dbReference type="GO" id="GO:0140285">
    <property type="term" value="P:endosome fission"/>
    <property type="evidence" value="ECO:0007669"/>
    <property type="project" value="TreeGrafter"/>
</dbReference>
<proteinExistence type="inferred from homology"/>
<dbReference type="InterPro" id="IPR019393">
    <property type="entry name" value="WASH_strumpellin"/>
</dbReference>
<dbReference type="EMBL" id="HBIV01012201">
    <property type="protein sequence ID" value="CAE0657479.1"/>
    <property type="molecule type" value="Transcribed_RNA"/>
</dbReference>
<dbReference type="PANTHER" id="PTHR15691:SF6">
    <property type="entry name" value="WASH COMPLEX SUBUNIT 5"/>
    <property type="match status" value="1"/>
</dbReference>
<protein>
    <recommendedName>
        <fullName evidence="3">WASH complex subunit strumpellin</fullName>
    </recommendedName>
</protein>
<dbReference type="PANTHER" id="PTHR15691">
    <property type="entry name" value="WASH COMPLEX SUBUNIT 5"/>
    <property type="match status" value="1"/>
</dbReference>
<name>A0A7S3YNZ3_9EUKA</name>
<dbReference type="GO" id="GO:0007032">
    <property type="term" value="P:endosome organization"/>
    <property type="evidence" value="ECO:0007669"/>
    <property type="project" value="TreeGrafter"/>
</dbReference>
<dbReference type="GO" id="GO:0071203">
    <property type="term" value="C:WASH complex"/>
    <property type="evidence" value="ECO:0007669"/>
    <property type="project" value="InterPro"/>
</dbReference>
<dbReference type="Pfam" id="PF10266">
    <property type="entry name" value="Strumpellin"/>
    <property type="match status" value="1"/>
</dbReference>
<dbReference type="GO" id="GO:0005768">
    <property type="term" value="C:endosome"/>
    <property type="evidence" value="ECO:0007669"/>
    <property type="project" value="TreeGrafter"/>
</dbReference>
<evidence type="ECO:0008006" key="3">
    <source>
        <dbReference type="Google" id="ProtNLM"/>
    </source>
</evidence>
<evidence type="ECO:0000256" key="1">
    <source>
        <dbReference type="ARBA" id="ARBA00006224"/>
    </source>
</evidence>
<dbReference type="AlphaFoldDB" id="A0A7S3YNZ3"/>
<organism evidence="2">
    <name type="scientific">Lotharella globosa</name>
    <dbReference type="NCBI Taxonomy" id="91324"/>
    <lineage>
        <taxon>Eukaryota</taxon>
        <taxon>Sar</taxon>
        <taxon>Rhizaria</taxon>
        <taxon>Cercozoa</taxon>
        <taxon>Chlorarachniophyceae</taxon>
        <taxon>Lotharella</taxon>
    </lineage>
</organism>
<sequence length="1140" mass="130552">MTDFLSNVAGQTLLSIVARGSAIIAELRRLSDHIPKVFLRPANDAKSKYAPIILDFKYLKNPDEFEDRIEKDEDTAELDEEFRENHLPLLERFYSLFESIHKYISDWLAYLEELKEGTFVQHTTEGVLLDVEGKQLMAEALYLYGCMLLLLDLRVPGLARERMLISYYRYKGAATIPNIDEVCKLCRSTGYSPTGRRPAKYPEEYFARIKIPKEVIKMIVSRLRSDDVYNRRKAYPSPEHRSTALATQSAMLYTILYFAPSVLEGQHSMMREIVDKHFNDNWVVPFQMGFAVDLSQAWEPYKAARAALDNILHKQNIQDVTSRYAKSVHKLNAGLLKYLTKGVLTEAFVMNHIRVLVHHARECNVTLRWFLLQRTTMHRKYRELVRKAISVNQLLDLMTNTAQFELSLKNVLQQLLNTKEERWEHCKAEAKGRLDDLSEYFSGEKALTRVKRNANLQAWFKKLSEQVGALDFGNAVVAGRNIAHLIRHLEEVEQFHQIETSLQVKSFLQDTREYMTRMIKTANVTDSVLADLETISDFAYACEVINDYTQHLHYRIKSKPSTVLLLRATFLKLSSVLSLPLVRITQCGSKDDISVAEYYSKNLVLYIRKVLEIVPQSVFNTLAKIIDLLTHKMVAVPTKIERLHLGNYSQLEHRYTLAKATHQVSVFTRGILNMKTTLVGIVQLDPRQLLEDGIRKELVRRIAVALHQRLVFGTGKLQDFEARLKALGDELTGFKRSFEYIQDYIHMYGLKIWQEEFSRIIAYNVEQECNAFLKKKVFDWQSVYQSDAIPIPQFQPYDKASVNFMGRLVRELLAQCDPKKTVYIECNQGWYNNQLREVVGIRTFDFLYRGVGVFGLCGVDRLVCFMIVRDLHVLTKTYRRNLDFTYAKMISGLMDELSPTSALPRNAAKLYQHAIDKLKNLIRSVSPLVIGVGTAQLLRRQVANQLNFLCKLDSKLLSCSLATVNDSLINDVKAHYLNPEAKAYPANPILPEVSKHLETAGFNNPLSKIYITSEPLHGLACVMFLFVLDHLTKVKWNKRISTLVGKNPTREGIDGGPLVVGVITVLKQFHSSHTTQFVGYLAQYVNVCVSAESTAKGGTLPTQAILALLFLEQFCSFSKMSRKVVDSLVPAYLLDRFTHE</sequence>
<accession>A0A7S3YNZ3</accession>
<reference evidence="2" key="1">
    <citation type="submission" date="2021-01" db="EMBL/GenBank/DDBJ databases">
        <authorList>
            <person name="Corre E."/>
            <person name="Pelletier E."/>
            <person name="Niang G."/>
            <person name="Scheremetjew M."/>
            <person name="Finn R."/>
            <person name="Kale V."/>
            <person name="Holt S."/>
            <person name="Cochrane G."/>
            <person name="Meng A."/>
            <person name="Brown T."/>
            <person name="Cohen L."/>
        </authorList>
    </citation>
    <scope>NUCLEOTIDE SEQUENCE</scope>
    <source>
        <strain evidence="2">CCCM811</strain>
    </source>
</reference>
<dbReference type="GO" id="GO:0051125">
    <property type="term" value="P:regulation of actin nucleation"/>
    <property type="evidence" value="ECO:0007669"/>
    <property type="project" value="TreeGrafter"/>
</dbReference>
<dbReference type="GO" id="GO:0030041">
    <property type="term" value="P:actin filament polymerization"/>
    <property type="evidence" value="ECO:0007669"/>
    <property type="project" value="TreeGrafter"/>
</dbReference>
<evidence type="ECO:0000313" key="2">
    <source>
        <dbReference type="EMBL" id="CAE0657479.1"/>
    </source>
</evidence>
<gene>
    <name evidence="2" type="ORF">LGLO00237_LOCUS9047</name>
</gene>
<comment type="similarity">
    <text evidence="1">Belongs to the strumpellin family.</text>
</comment>